<dbReference type="AlphaFoldDB" id="A0A0U1LYY8"/>
<dbReference type="Gene3D" id="2.40.160.20">
    <property type="match status" value="1"/>
</dbReference>
<dbReference type="PANTHER" id="PTHR37315:SF1">
    <property type="entry name" value="UPF0311 PROTEIN BLR7842"/>
    <property type="match status" value="1"/>
</dbReference>
<gene>
    <name evidence="1" type="ORF">PISL3812_05113</name>
</gene>
<dbReference type="STRING" id="28573.A0A0U1LYY8"/>
<sequence length="163" mass="18012">MAPKLELVFTMRGYLDVENCVDLKAIKSGPHRAIVPINGGFIEGSGLKAQVLPGSGDWILTDPTTGVSDLDVRIQARTDDGHSLYVHYNGKLKANDKVDKVLSFAPDAKTTNYGDHEWFITPIVETSDPKFKWVEESVFIGQGHFIVDSTGSAVEYQIYRIVN</sequence>
<dbReference type="EMBL" id="CVMT01000004">
    <property type="protein sequence ID" value="CRG88086.1"/>
    <property type="molecule type" value="Genomic_DNA"/>
</dbReference>
<name>A0A0U1LYY8_TALIS</name>
<proteinExistence type="predicted"/>
<dbReference type="InterPro" id="IPR020915">
    <property type="entry name" value="UPF0311"/>
</dbReference>
<evidence type="ECO:0000313" key="2">
    <source>
        <dbReference type="Proteomes" id="UP000054383"/>
    </source>
</evidence>
<dbReference type="OrthoDB" id="2544694at2759"/>
<evidence type="ECO:0000313" key="1">
    <source>
        <dbReference type="EMBL" id="CRG88086.1"/>
    </source>
</evidence>
<dbReference type="Pfam" id="PF11578">
    <property type="entry name" value="DUF3237"/>
    <property type="match status" value="1"/>
</dbReference>
<reference evidence="1 2" key="1">
    <citation type="submission" date="2015-04" db="EMBL/GenBank/DDBJ databases">
        <authorList>
            <person name="Syromyatnikov M.Y."/>
            <person name="Popov V.N."/>
        </authorList>
    </citation>
    <scope>NUCLEOTIDE SEQUENCE [LARGE SCALE GENOMIC DNA]</scope>
    <source>
        <strain evidence="1">WF-38-12</strain>
    </source>
</reference>
<keyword evidence="2" id="KW-1185">Reference proteome</keyword>
<dbReference type="Proteomes" id="UP000054383">
    <property type="component" value="Unassembled WGS sequence"/>
</dbReference>
<accession>A0A0U1LYY8</accession>
<protein>
    <submittedName>
        <fullName evidence="1">Uncharacterized protein</fullName>
    </submittedName>
</protein>
<dbReference type="OMA" id="KWVERSA"/>
<dbReference type="PANTHER" id="PTHR37315">
    <property type="entry name" value="UPF0311 PROTEIN BLR7842"/>
    <property type="match status" value="1"/>
</dbReference>
<organism evidence="1 2">
    <name type="scientific">Talaromyces islandicus</name>
    <name type="common">Penicillium islandicum</name>
    <dbReference type="NCBI Taxonomy" id="28573"/>
    <lineage>
        <taxon>Eukaryota</taxon>
        <taxon>Fungi</taxon>
        <taxon>Dikarya</taxon>
        <taxon>Ascomycota</taxon>
        <taxon>Pezizomycotina</taxon>
        <taxon>Eurotiomycetes</taxon>
        <taxon>Eurotiomycetidae</taxon>
        <taxon>Eurotiales</taxon>
        <taxon>Trichocomaceae</taxon>
        <taxon>Talaromyces</taxon>
        <taxon>Talaromyces sect. Islandici</taxon>
    </lineage>
</organism>